<organism evidence="4">
    <name type="scientific">Caenorhabditis brenneri</name>
    <name type="common">Nematode worm</name>
    <dbReference type="NCBI Taxonomy" id="135651"/>
    <lineage>
        <taxon>Eukaryota</taxon>
        <taxon>Metazoa</taxon>
        <taxon>Ecdysozoa</taxon>
        <taxon>Nematoda</taxon>
        <taxon>Chromadorea</taxon>
        <taxon>Rhabditida</taxon>
        <taxon>Rhabditina</taxon>
        <taxon>Rhabditomorpha</taxon>
        <taxon>Rhabditoidea</taxon>
        <taxon>Rhabditidae</taxon>
        <taxon>Peloderinae</taxon>
        <taxon>Caenorhabditis</taxon>
    </lineage>
</organism>
<evidence type="ECO:0000313" key="4">
    <source>
        <dbReference type="Proteomes" id="UP000008068"/>
    </source>
</evidence>
<accession>G0NB57</accession>
<dbReference type="FunCoup" id="G0NB57">
    <property type="interactions" value="683"/>
</dbReference>
<dbReference type="EMBL" id="GL379856">
    <property type="protein sequence ID" value="EGT56788.1"/>
    <property type="molecule type" value="Genomic_DNA"/>
</dbReference>
<dbReference type="HOGENOM" id="CLU_689347_0_0_1"/>
<dbReference type="OMA" id="LWSDHTM"/>
<name>G0NB57_CAEBE</name>
<dbReference type="InterPro" id="IPR013087">
    <property type="entry name" value="Znf_C2H2_type"/>
</dbReference>
<reference evidence="4" key="1">
    <citation type="submission" date="2011-07" db="EMBL/GenBank/DDBJ databases">
        <authorList>
            <consortium name="Caenorhabditis brenneri Sequencing and Analysis Consortium"/>
            <person name="Wilson R.K."/>
        </authorList>
    </citation>
    <scope>NUCLEOTIDE SEQUENCE [LARGE SCALE GENOMIC DNA]</scope>
    <source>
        <strain evidence="4">PB2801</strain>
    </source>
</reference>
<dbReference type="eggNOG" id="ENOG502TH0V">
    <property type="taxonomic scope" value="Eukaryota"/>
</dbReference>
<sequence length="400" mass="46567">MHGDRLEYQLHMLKVHEVMSQSYQLWSDHTMDSLGLRWSETKGHDDREASCSLPASPIPREIKTRNSDDDEDYVYEEDKPKRRKKDDEKSKKAANEKQKKTTENQKRSAEVAAERLRKAEEKRQEKLIKDEEKKRFSEEKKAVQQHVKKEKRRMSTVEPLTVSGSDGVKEETTRRKRRKTEGCAGSRRREMIEEGGEETDVAALVTKILVESKKKEASSLDVEEEELTNENNQDHHHAVFKSFHYYGYLGRKLIGKKNLLERDYCQRCVIKFARPRDYFSHMIHFHVNESVRCQVDFEQADSADVEARMLFRDRIITLGYNFKFKEEDNYTTPYNDRPGTSASNAFDTDESFGDQTLDVGGPSDNQPSTSEVLMQMIQPCAVIVKEEVQIKPEPLDDVQF</sequence>
<evidence type="ECO:0000313" key="3">
    <source>
        <dbReference type="EMBL" id="EGT56788.1"/>
    </source>
</evidence>
<feature type="region of interest" description="Disordered" evidence="1">
    <location>
        <begin position="333"/>
        <end position="369"/>
    </location>
</feature>
<proteinExistence type="predicted"/>
<dbReference type="PROSITE" id="PS00028">
    <property type="entry name" value="ZINC_FINGER_C2H2_1"/>
    <property type="match status" value="1"/>
</dbReference>
<dbReference type="OrthoDB" id="5819093at2759"/>
<keyword evidence="4" id="KW-1185">Reference proteome</keyword>
<dbReference type="STRING" id="135651.G0NB57"/>
<feature type="region of interest" description="Disordered" evidence="1">
    <location>
        <begin position="42"/>
        <end position="187"/>
    </location>
</feature>
<feature type="domain" description="C2H2-type" evidence="2">
    <location>
        <begin position="265"/>
        <end position="286"/>
    </location>
</feature>
<feature type="compositionally biased region" description="Basic and acidic residues" evidence="1">
    <location>
        <begin position="76"/>
        <end position="142"/>
    </location>
</feature>
<feature type="compositionally biased region" description="Polar residues" evidence="1">
    <location>
        <begin position="333"/>
        <end position="346"/>
    </location>
</feature>
<gene>
    <name evidence="3" type="ORF">CAEBREN_06398</name>
</gene>
<protein>
    <recommendedName>
        <fullName evidence="2">C2H2-type domain-containing protein</fullName>
    </recommendedName>
</protein>
<dbReference type="Proteomes" id="UP000008068">
    <property type="component" value="Unassembled WGS sequence"/>
</dbReference>
<evidence type="ECO:0000256" key="1">
    <source>
        <dbReference type="SAM" id="MobiDB-lite"/>
    </source>
</evidence>
<dbReference type="InParanoid" id="G0NB57"/>
<dbReference type="AlphaFoldDB" id="G0NB57"/>
<evidence type="ECO:0000259" key="2">
    <source>
        <dbReference type="PROSITE" id="PS00028"/>
    </source>
</evidence>